<keyword evidence="7" id="KW-1185">Reference proteome</keyword>
<feature type="signal peptide" evidence="4">
    <location>
        <begin position="1"/>
        <end position="25"/>
    </location>
</feature>
<keyword evidence="3" id="KW-0472">Membrane</keyword>
<proteinExistence type="predicted"/>
<dbReference type="EMBL" id="FOJB01000003">
    <property type="protein sequence ID" value="SEW37390.1"/>
    <property type="molecule type" value="Genomic_DNA"/>
</dbReference>
<organism evidence="6 7">
    <name type="scientific">Aliiroseovarius sediminilitoris</name>
    <dbReference type="NCBI Taxonomy" id="1173584"/>
    <lineage>
        <taxon>Bacteria</taxon>
        <taxon>Pseudomonadati</taxon>
        <taxon>Pseudomonadota</taxon>
        <taxon>Alphaproteobacteria</taxon>
        <taxon>Rhodobacterales</taxon>
        <taxon>Paracoccaceae</taxon>
        <taxon>Aliiroseovarius</taxon>
    </lineage>
</organism>
<dbReference type="InterPro" id="IPR000184">
    <property type="entry name" value="Bac_surfAg_D15"/>
</dbReference>
<dbReference type="STRING" id="1173584.SAMN05444851_3273"/>
<dbReference type="Gene3D" id="2.40.160.50">
    <property type="entry name" value="membrane protein fhac: a member of the omp85/tpsb transporter family"/>
    <property type="match status" value="1"/>
</dbReference>
<dbReference type="Gene3D" id="3.10.20.310">
    <property type="entry name" value="membrane protein fhac"/>
    <property type="match status" value="1"/>
</dbReference>
<dbReference type="InterPro" id="IPR039910">
    <property type="entry name" value="D15-like"/>
</dbReference>
<accession>A0A1I0R9U8</accession>
<dbReference type="Pfam" id="PF01103">
    <property type="entry name" value="Omp85"/>
    <property type="match status" value="1"/>
</dbReference>
<keyword evidence="4" id="KW-0732">Signal</keyword>
<dbReference type="PANTHER" id="PTHR12815">
    <property type="entry name" value="SORTING AND ASSEMBLY MACHINERY SAMM50 PROTEIN FAMILY MEMBER"/>
    <property type="match status" value="1"/>
</dbReference>
<dbReference type="AlphaFoldDB" id="A0A1I0R9U8"/>
<keyword evidence="2" id="KW-0812">Transmembrane</keyword>
<evidence type="ECO:0000256" key="4">
    <source>
        <dbReference type="SAM" id="SignalP"/>
    </source>
</evidence>
<evidence type="ECO:0000256" key="2">
    <source>
        <dbReference type="ARBA" id="ARBA00022452"/>
    </source>
</evidence>
<feature type="domain" description="Bacterial surface antigen (D15)" evidence="5">
    <location>
        <begin position="302"/>
        <end position="599"/>
    </location>
</feature>
<sequence length="599" mass="63474">MRFTSVKALLFLIFTFCGLLQPALAQDDVNFTVAGSDSTLEDELKSASLVLAAKGDTEKDTRDIFAAALAEYGQLVQTLYANGYYAGVVRVRVDGREAAQIPPFDVPQSIRRIEVSVEPGKQFRFGTARAAPLAPNTDMPTEFRTGEVAKSVTVQQAVDAAVLGWRDAGHAKVALAGQTITANHASAQLSASLAFEPGPKVRFGNLRQTTESAVRADRIARIAGFPAGQVFSPDDLETVAKRLRRTGAFSSVTLTEAETLGPDNTLDIGLALVDEEPRRFGFGAELASLEGLQLTAFWMHRNMFGGAERLRVDGEVSGIGGQHGGIDYYLDVRLDQPATFGPDTNAFVFGSLAYEDEPGYVSRSASLGGGVKRIFSDTLEGELGAALMYSETTDVLGDRRFFLFALPSSLTWDRRNNQLDATRGTYLKAEAIPFISVDTGGTGAWLYGDGRAYRGFGAEDRFVLAGRVQVGSVLAGDSGDIPPDYLFYSGGGGTVRGQPYQSLGLDAGAGEITGGQSFAVLSAELRAQITDKIGVVGFVDAGHVAGGSLFEGQGNWHTGGGIGVRYKTPIGPLRLDVAGPISGDTGDGVQIYIGIGQAF</sequence>
<dbReference type="RefSeq" id="WP_245744800.1">
    <property type="nucleotide sequence ID" value="NZ_FOJB01000003.1"/>
</dbReference>
<gene>
    <name evidence="6" type="ORF">SAMN05444851_3273</name>
</gene>
<name>A0A1I0R9U8_9RHOB</name>
<feature type="chain" id="PRO_5011744041" evidence="4">
    <location>
        <begin position="26"/>
        <end position="599"/>
    </location>
</feature>
<reference evidence="6 7" key="1">
    <citation type="submission" date="2016-10" db="EMBL/GenBank/DDBJ databases">
        <authorList>
            <person name="de Groot N.N."/>
        </authorList>
    </citation>
    <scope>NUCLEOTIDE SEQUENCE [LARGE SCALE GENOMIC DNA]</scope>
    <source>
        <strain evidence="6 7">DSM 29439</strain>
    </source>
</reference>
<keyword evidence="2" id="KW-1134">Transmembrane beta strand</keyword>
<dbReference type="Proteomes" id="UP000199650">
    <property type="component" value="Unassembled WGS sequence"/>
</dbReference>
<dbReference type="PANTHER" id="PTHR12815:SF42">
    <property type="entry name" value="BACTERIAL SURFACE ANTIGEN (D15) DOMAIN-CONTAINING PROTEIN"/>
    <property type="match status" value="1"/>
</dbReference>
<dbReference type="GO" id="GO:0019867">
    <property type="term" value="C:outer membrane"/>
    <property type="evidence" value="ECO:0007669"/>
    <property type="project" value="InterPro"/>
</dbReference>
<evidence type="ECO:0000313" key="6">
    <source>
        <dbReference type="EMBL" id="SEW37390.1"/>
    </source>
</evidence>
<comment type="subcellular location">
    <subcellularLocation>
        <location evidence="1">Membrane</location>
    </subcellularLocation>
</comment>
<evidence type="ECO:0000259" key="5">
    <source>
        <dbReference type="Pfam" id="PF01103"/>
    </source>
</evidence>
<evidence type="ECO:0000256" key="3">
    <source>
        <dbReference type="ARBA" id="ARBA00023136"/>
    </source>
</evidence>
<protein>
    <submittedName>
        <fullName evidence="6">Autotransporter secretion outer membrane protein TamA</fullName>
    </submittedName>
</protein>
<evidence type="ECO:0000313" key="7">
    <source>
        <dbReference type="Proteomes" id="UP000199650"/>
    </source>
</evidence>
<evidence type="ECO:0000256" key="1">
    <source>
        <dbReference type="ARBA" id="ARBA00004370"/>
    </source>
</evidence>